<reference evidence="1 2" key="1">
    <citation type="journal article" date="2020" name="Nat. Food">
        <title>A phased Vanilla planifolia genome enables genetic improvement of flavour and production.</title>
        <authorList>
            <person name="Hasing T."/>
            <person name="Tang H."/>
            <person name="Brym M."/>
            <person name="Khazi F."/>
            <person name="Huang T."/>
            <person name="Chambers A.H."/>
        </authorList>
    </citation>
    <scope>NUCLEOTIDE SEQUENCE [LARGE SCALE GENOMIC DNA]</scope>
    <source>
        <tissue evidence="1">Leaf</tissue>
    </source>
</reference>
<protein>
    <submittedName>
        <fullName evidence="1">Uncharacterized protein</fullName>
    </submittedName>
</protein>
<dbReference type="Proteomes" id="UP000636800">
    <property type="component" value="Unassembled WGS sequence"/>
</dbReference>
<organism evidence="1 2">
    <name type="scientific">Vanilla planifolia</name>
    <name type="common">Vanilla</name>
    <dbReference type="NCBI Taxonomy" id="51239"/>
    <lineage>
        <taxon>Eukaryota</taxon>
        <taxon>Viridiplantae</taxon>
        <taxon>Streptophyta</taxon>
        <taxon>Embryophyta</taxon>
        <taxon>Tracheophyta</taxon>
        <taxon>Spermatophyta</taxon>
        <taxon>Magnoliopsida</taxon>
        <taxon>Liliopsida</taxon>
        <taxon>Asparagales</taxon>
        <taxon>Orchidaceae</taxon>
        <taxon>Vanilloideae</taxon>
        <taxon>Vanilleae</taxon>
        <taxon>Vanilla</taxon>
    </lineage>
</organism>
<comment type="caution">
    <text evidence="1">The sequence shown here is derived from an EMBL/GenBank/DDBJ whole genome shotgun (WGS) entry which is preliminary data.</text>
</comment>
<keyword evidence="2" id="KW-1185">Reference proteome</keyword>
<gene>
    <name evidence="1" type="ORF">HPP92_026446</name>
</gene>
<name>A0A835PCS9_VANPL</name>
<proteinExistence type="predicted"/>
<accession>A0A835PCS9</accession>
<evidence type="ECO:0000313" key="2">
    <source>
        <dbReference type="Proteomes" id="UP000636800"/>
    </source>
</evidence>
<evidence type="ECO:0000313" key="1">
    <source>
        <dbReference type="EMBL" id="KAG0451325.1"/>
    </source>
</evidence>
<sequence>MLGSFTIAVEGKLQAQKLFGHRFRRSYSRPSYLSSLHHFAAGVDVDDMLNPWAVLNEFEML</sequence>
<dbReference type="EMBL" id="JADCNL010000062">
    <property type="protein sequence ID" value="KAG0451325.1"/>
    <property type="molecule type" value="Genomic_DNA"/>
</dbReference>
<dbReference type="OrthoDB" id="1732493at2759"/>
<dbReference type="AlphaFoldDB" id="A0A835PCS9"/>